<keyword evidence="1" id="KW-1133">Transmembrane helix</keyword>
<evidence type="ECO:0000256" key="1">
    <source>
        <dbReference type="SAM" id="Phobius"/>
    </source>
</evidence>
<keyword evidence="1" id="KW-0812">Transmembrane</keyword>
<dbReference type="EMBL" id="GIFC01003421">
    <property type="protein sequence ID" value="MXU85504.1"/>
    <property type="molecule type" value="Transcribed_RNA"/>
</dbReference>
<feature type="transmembrane region" description="Helical" evidence="1">
    <location>
        <begin position="12"/>
        <end position="31"/>
    </location>
</feature>
<keyword evidence="1" id="KW-0472">Membrane</keyword>
<evidence type="ECO:0000313" key="2">
    <source>
        <dbReference type="EMBL" id="MXU85504.1"/>
    </source>
</evidence>
<protein>
    <submittedName>
        <fullName evidence="2">Uncharacterized protein</fullName>
    </submittedName>
</protein>
<sequence length="86" mass="9619">MPAPCSHDYKQAFHHTVVSLLLCSALFGCRATAHESVRQSSSGIYIVCVDLCVYVYTSYGILFLQEVEYVCSVQLFVLPPETARKQ</sequence>
<dbReference type="AlphaFoldDB" id="A0A6B0U9F0"/>
<reference evidence="2" key="1">
    <citation type="submission" date="2019-12" db="EMBL/GenBank/DDBJ databases">
        <title>An insight into the sialome of adult female Ixodes ricinus ticks feeding for 6 days.</title>
        <authorList>
            <person name="Perner J."/>
            <person name="Ribeiro J.M.C."/>
        </authorList>
    </citation>
    <scope>NUCLEOTIDE SEQUENCE</scope>
    <source>
        <strain evidence="2">Semi-engorged</strain>
        <tissue evidence="2">Salivary glands</tissue>
    </source>
</reference>
<feature type="transmembrane region" description="Helical" evidence="1">
    <location>
        <begin position="43"/>
        <end position="64"/>
    </location>
</feature>
<name>A0A6B0U9F0_IXORI</name>
<accession>A0A6B0U9F0</accession>
<organism evidence="2">
    <name type="scientific">Ixodes ricinus</name>
    <name type="common">Common tick</name>
    <name type="synonym">Acarus ricinus</name>
    <dbReference type="NCBI Taxonomy" id="34613"/>
    <lineage>
        <taxon>Eukaryota</taxon>
        <taxon>Metazoa</taxon>
        <taxon>Ecdysozoa</taxon>
        <taxon>Arthropoda</taxon>
        <taxon>Chelicerata</taxon>
        <taxon>Arachnida</taxon>
        <taxon>Acari</taxon>
        <taxon>Parasitiformes</taxon>
        <taxon>Ixodida</taxon>
        <taxon>Ixodoidea</taxon>
        <taxon>Ixodidae</taxon>
        <taxon>Ixodinae</taxon>
        <taxon>Ixodes</taxon>
    </lineage>
</organism>
<proteinExistence type="predicted"/>